<dbReference type="InterPro" id="IPR002716">
    <property type="entry name" value="PIN_dom"/>
</dbReference>
<dbReference type="Proteomes" id="UP000289411">
    <property type="component" value="Unassembled WGS sequence"/>
</dbReference>
<protein>
    <recommendedName>
        <fullName evidence="8">Ribonuclease VapC</fullName>
        <shortName evidence="8">RNase VapC</shortName>
        <ecNumber evidence="8">3.1.-.-</ecNumber>
    </recommendedName>
    <alternativeName>
        <fullName evidence="8">Toxin VapC</fullName>
    </alternativeName>
</protein>
<dbReference type="Gene3D" id="3.40.50.1010">
    <property type="entry name" value="5'-nuclease"/>
    <property type="match status" value="1"/>
</dbReference>
<gene>
    <name evidence="8" type="primary">vapC</name>
    <name evidence="10" type="ORF">D3272_07425</name>
</gene>
<dbReference type="GO" id="GO:0016787">
    <property type="term" value="F:hydrolase activity"/>
    <property type="evidence" value="ECO:0007669"/>
    <property type="project" value="UniProtKB-KW"/>
</dbReference>
<dbReference type="SUPFAM" id="SSF88723">
    <property type="entry name" value="PIN domain-like"/>
    <property type="match status" value="1"/>
</dbReference>
<evidence type="ECO:0000256" key="8">
    <source>
        <dbReference type="HAMAP-Rule" id="MF_00265"/>
    </source>
</evidence>
<keyword evidence="11" id="KW-1185">Reference proteome</keyword>
<dbReference type="EMBL" id="QYBC01000005">
    <property type="protein sequence ID" value="RYB06017.1"/>
    <property type="molecule type" value="Genomic_DNA"/>
</dbReference>
<dbReference type="GO" id="GO:0090729">
    <property type="term" value="F:toxin activity"/>
    <property type="evidence" value="ECO:0007669"/>
    <property type="project" value="UniProtKB-KW"/>
</dbReference>
<proteinExistence type="inferred from homology"/>
<dbReference type="AlphaFoldDB" id="A0A4Q2RGD3"/>
<evidence type="ECO:0000256" key="1">
    <source>
        <dbReference type="ARBA" id="ARBA00001946"/>
    </source>
</evidence>
<dbReference type="InterPro" id="IPR022907">
    <property type="entry name" value="VapC_family"/>
</dbReference>
<feature type="binding site" evidence="8">
    <location>
        <position position="6"/>
    </location>
    <ligand>
        <name>Mg(2+)</name>
        <dbReference type="ChEBI" id="CHEBI:18420"/>
    </ligand>
</feature>
<dbReference type="Pfam" id="PF01850">
    <property type="entry name" value="PIN"/>
    <property type="match status" value="1"/>
</dbReference>
<keyword evidence="2 8" id="KW-1277">Toxin-antitoxin system</keyword>
<dbReference type="InterPro" id="IPR050556">
    <property type="entry name" value="Type_II_TA_system_RNase"/>
</dbReference>
<keyword evidence="8" id="KW-0800">Toxin</keyword>
<feature type="binding site" evidence="8">
    <location>
        <position position="101"/>
    </location>
    <ligand>
        <name>Mg(2+)</name>
        <dbReference type="ChEBI" id="CHEBI:18420"/>
    </ligand>
</feature>
<comment type="caution">
    <text evidence="10">The sequence shown here is derived from an EMBL/GenBank/DDBJ whole genome shotgun (WGS) entry which is preliminary data.</text>
</comment>
<dbReference type="GO" id="GO:0000287">
    <property type="term" value="F:magnesium ion binding"/>
    <property type="evidence" value="ECO:0007669"/>
    <property type="project" value="UniProtKB-UniRule"/>
</dbReference>
<reference evidence="10 11" key="1">
    <citation type="submission" date="2018-09" db="EMBL/GenBank/DDBJ databases">
        <authorList>
            <person name="Grouzdev D.S."/>
            <person name="Krutkina M.S."/>
        </authorList>
    </citation>
    <scope>NUCLEOTIDE SEQUENCE [LARGE SCALE GENOMIC DNA]</scope>
    <source>
        <strain evidence="10 11">RmlP001</strain>
    </source>
</reference>
<organism evidence="10 11">
    <name type="scientific">Lichenibacterium ramalinae</name>
    <dbReference type="NCBI Taxonomy" id="2316527"/>
    <lineage>
        <taxon>Bacteria</taxon>
        <taxon>Pseudomonadati</taxon>
        <taxon>Pseudomonadota</taxon>
        <taxon>Alphaproteobacteria</taxon>
        <taxon>Hyphomicrobiales</taxon>
        <taxon>Lichenihabitantaceae</taxon>
        <taxon>Lichenibacterium</taxon>
    </lineage>
</organism>
<reference evidence="10 11" key="2">
    <citation type="submission" date="2019-02" db="EMBL/GenBank/DDBJ databases">
        <title>'Lichenibacterium ramalinii' gen. nov. sp. nov., 'Lichenibacterium minor' gen. nov. sp. nov.</title>
        <authorList>
            <person name="Pankratov T."/>
        </authorList>
    </citation>
    <scope>NUCLEOTIDE SEQUENCE [LARGE SCALE GENOMIC DNA]</scope>
    <source>
        <strain evidence="10 11">RmlP001</strain>
    </source>
</reference>
<evidence type="ECO:0000256" key="5">
    <source>
        <dbReference type="ARBA" id="ARBA00022801"/>
    </source>
</evidence>
<keyword evidence="4 8" id="KW-0479">Metal-binding</keyword>
<feature type="domain" description="PIN" evidence="9">
    <location>
        <begin position="4"/>
        <end position="124"/>
    </location>
</feature>
<dbReference type="EC" id="3.1.-.-" evidence="8"/>
<evidence type="ECO:0000259" key="9">
    <source>
        <dbReference type="Pfam" id="PF01850"/>
    </source>
</evidence>
<dbReference type="OrthoDB" id="5458135at2"/>
<evidence type="ECO:0000313" key="10">
    <source>
        <dbReference type="EMBL" id="RYB06017.1"/>
    </source>
</evidence>
<dbReference type="PANTHER" id="PTHR33653">
    <property type="entry name" value="RIBONUCLEASE VAPC2"/>
    <property type="match status" value="1"/>
</dbReference>
<keyword evidence="5 8" id="KW-0378">Hydrolase</keyword>
<accession>A0A4Q2RGD3</accession>
<evidence type="ECO:0000256" key="2">
    <source>
        <dbReference type="ARBA" id="ARBA00022649"/>
    </source>
</evidence>
<comment type="function">
    <text evidence="8">Toxic component of a toxin-antitoxin (TA) system. An RNase.</text>
</comment>
<dbReference type="InterPro" id="IPR029060">
    <property type="entry name" value="PIN-like_dom_sf"/>
</dbReference>
<evidence type="ECO:0000313" key="11">
    <source>
        <dbReference type="Proteomes" id="UP000289411"/>
    </source>
</evidence>
<name>A0A4Q2RGD3_9HYPH</name>
<dbReference type="GO" id="GO:0004540">
    <property type="term" value="F:RNA nuclease activity"/>
    <property type="evidence" value="ECO:0007669"/>
    <property type="project" value="InterPro"/>
</dbReference>
<dbReference type="CDD" id="cd18746">
    <property type="entry name" value="PIN_VapC4-5_FitB-like"/>
    <property type="match status" value="1"/>
</dbReference>
<evidence type="ECO:0000256" key="3">
    <source>
        <dbReference type="ARBA" id="ARBA00022722"/>
    </source>
</evidence>
<comment type="similarity">
    <text evidence="7 8">Belongs to the PINc/VapC protein family.</text>
</comment>
<evidence type="ECO:0000256" key="4">
    <source>
        <dbReference type="ARBA" id="ARBA00022723"/>
    </source>
</evidence>
<dbReference type="PANTHER" id="PTHR33653:SF1">
    <property type="entry name" value="RIBONUCLEASE VAPC2"/>
    <property type="match status" value="1"/>
</dbReference>
<sequence length="145" mass="15898">MRFLLDTNVVSHIGKPGADRNLRRWLTSVDEEQIRISVITVRELWYGSEKARVDRHAAANLIEARVSAILNAYKDRVLGIDDRVAVAWAGMLARSNKHVDDTGLAATAAVHGLVVVTRNTDHLRGRGVALLDPFRSPAAQTAPAI</sequence>
<dbReference type="HAMAP" id="MF_00265">
    <property type="entry name" value="VapC_Nob1"/>
    <property type="match status" value="1"/>
</dbReference>
<keyword evidence="3 8" id="KW-0540">Nuclease</keyword>
<evidence type="ECO:0000256" key="7">
    <source>
        <dbReference type="ARBA" id="ARBA00038093"/>
    </source>
</evidence>
<keyword evidence="6 8" id="KW-0460">Magnesium</keyword>
<dbReference type="RefSeq" id="WP_129218526.1">
    <property type="nucleotide sequence ID" value="NZ_QYBC01000005.1"/>
</dbReference>
<comment type="cofactor">
    <cofactor evidence="1 8">
        <name>Mg(2+)</name>
        <dbReference type="ChEBI" id="CHEBI:18420"/>
    </cofactor>
</comment>
<evidence type="ECO:0000256" key="6">
    <source>
        <dbReference type="ARBA" id="ARBA00022842"/>
    </source>
</evidence>